<dbReference type="GO" id="GO:0003700">
    <property type="term" value="F:DNA-binding transcription factor activity"/>
    <property type="evidence" value="ECO:0007669"/>
    <property type="project" value="InterPro"/>
</dbReference>
<feature type="domain" description="HTH araC/xylS-type" evidence="4">
    <location>
        <begin position="204"/>
        <end position="307"/>
    </location>
</feature>
<evidence type="ECO:0000256" key="1">
    <source>
        <dbReference type="ARBA" id="ARBA00023015"/>
    </source>
</evidence>
<dbReference type="InterPro" id="IPR018060">
    <property type="entry name" value="HTH_AraC"/>
</dbReference>
<dbReference type="AlphaFoldDB" id="A0A506XX74"/>
<dbReference type="RefSeq" id="WP_141162032.1">
    <property type="nucleotide sequence ID" value="NZ_VHQG01000001.1"/>
</dbReference>
<dbReference type="InterPro" id="IPR050204">
    <property type="entry name" value="AraC_XylS_family_regulators"/>
</dbReference>
<sequence>MTLMRSALTTSDVAEADRLLGAAYAEGLVVENSGGSPFRFEQVVAADENLTVSSFRFDGHVVASMDAARSVLFTDIRRGSYAWASRGSRGDQRRPLLVPAGHELSVDFDTVRSVMVSVDARLVARWMSRYGGLPPSPALLHRAVAGSDAVRQAIRFSGAVMPTESFESELVRMNLIDLLLSMTAHHLLPDAPTAQRRPVPAALERAEEYLRSHAAQPVSIADAAEAARLSVRALQQQFQRWLDMSPAQYLRNVRLDAARADLIAARNDGIDARVAEIARRWGFAHVGRFAGYYGDAYGETPAQTLRARAAPLESGAAD</sequence>
<dbReference type="Proteomes" id="UP000316252">
    <property type="component" value="Unassembled WGS sequence"/>
</dbReference>
<dbReference type="InterPro" id="IPR009057">
    <property type="entry name" value="Homeodomain-like_sf"/>
</dbReference>
<dbReference type="SMART" id="SM00342">
    <property type="entry name" value="HTH_ARAC"/>
    <property type="match status" value="1"/>
</dbReference>
<dbReference type="OrthoDB" id="5464689at2"/>
<accession>A0A506XX74</accession>
<keyword evidence="6" id="KW-1185">Reference proteome</keyword>
<dbReference type="GO" id="GO:0043565">
    <property type="term" value="F:sequence-specific DNA binding"/>
    <property type="evidence" value="ECO:0007669"/>
    <property type="project" value="InterPro"/>
</dbReference>
<evidence type="ECO:0000313" key="6">
    <source>
        <dbReference type="Proteomes" id="UP000316252"/>
    </source>
</evidence>
<dbReference type="PANTHER" id="PTHR46796">
    <property type="entry name" value="HTH-TYPE TRANSCRIPTIONAL ACTIVATOR RHAS-RELATED"/>
    <property type="match status" value="1"/>
</dbReference>
<keyword evidence="3" id="KW-0804">Transcription</keyword>
<gene>
    <name evidence="5" type="ORF">FJ657_02140</name>
</gene>
<organism evidence="5 6">
    <name type="scientific">Schumannella soli</name>
    <dbReference type="NCBI Taxonomy" id="2590779"/>
    <lineage>
        <taxon>Bacteria</taxon>
        <taxon>Bacillati</taxon>
        <taxon>Actinomycetota</taxon>
        <taxon>Actinomycetes</taxon>
        <taxon>Micrococcales</taxon>
        <taxon>Microbacteriaceae</taxon>
        <taxon>Schumannella</taxon>
    </lineage>
</organism>
<evidence type="ECO:0000256" key="3">
    <source>
        <dbReference type="ARBA" id="ARBA00023163"/>
    </source>
</evidence>
<evidence type="ECO:0000313" key="5">
    <source>
        <dbReference type="EMBL" id="TPW77504.1"/>
    </source>
</evidence>
<evidence type="ECO:0000259" key="4">
    <source>
        <dbReference type="PROSITE" id="PS01124"/>
    </source>
</evidence>
<dbReference type="Gene3D" id="1.10.10.60">
    <property type="entry name" value="Homeodomain-like"/>
    <property type="match status" value="1"/>
</dbReference>
<dbReference type="SUPFAM" id="SSF46689">
    <property type="entry name" value="Homeodomain-like"/>
    <property type="match status" value="2"/>
</dbReference>
<reference evidence="5 6" key="1">
    <citation type="submission" date="2019-06" db="EMBL/GenBank/DDBJ databases">
        <authorList>
            <person name="Li F."/>
        </authorList>
    </citation>
    <scope>NUCLEOTIDE SEQUENCE [LARGE SCALE GENOMIC DNA]</scope>
    <source>
        <strain evidence="5 6">10F1D-1</strain>
    </source>
</reference>
<keyword evidence="2" id="KW-0238">DNA-binding</keyword>
<dbReference type="EMBL" id="VHQG01000001">
    <property type="protein sequence ID" value="TPW77504.1"/>
    <property type="molecule type" value="Genomic_DNA"/>
</dbReference>
<protein>
    <submittedName>
        <fullName evidence="5">Helix-turn-helix transcriptional regulator</fullName>
    </submittedName>
</protein>
<evidence type="ECO:0000256" key="2">
    <source>
        <dbReference type="ARBA" id="ARBA00023125"/>
    </source>
</evidence>
<keyword evidence="1" id="KW-0805">Transcription regulation</keyword>
<dbReference type="Pfam" id="PF12833">
    <property type="entry name" value="HTH_18"/>
    <property type="match status" value="1"/>
</dbReference>
<proteinExistence type="predicted"/>
<comment type="caution">
    <text evidence="5">The sequence shown here is derived from an EMBL/GenBank/DDBJ whole genome shotgun (WGS) entry which is preliminary data.</text>
</comment>
<name>A0A506XX74_9MICO</name>
<dbReference type="PANTHER" id="PTHR46796:SF12">
    <property type="entry name" value="HTH-TYPE DNA-BINDING TRANSCRIPTIONAL ACTIVATOR EUTR"/>
    <property type="match status" value="1"/>
</dbReference>
<dbReference type="PROSITE" id="PS01124">
    <property type="entry name" value="HTH_ARAC_FAMILY_2"/>
    <property type="match status" value="1"/>
</dbReference>